<dbReference type="EMBL" id="FXAF01000011">
    <property type="protein sequence ID" value="SMF73093.1"/>
    <property type="molecule type" value="Genomic_DNA"/>
</dbReference>
<evidence type="ECO:0000313" key="10">
    <source>
        <dbReference type="Proteomes" id="UP000192903"/>
    </source>
</evidence>
<keyword evidence="3 6" id="KW-0731">Sigma factor</keyword>
<keyword evidence="4 6" id="KW-0238">DNA-binding</keyword>
<evidence type="ECO:0000256" key="3">
    <source>
        <dbReference type="ARBA" id="ARBA00023082"/>
    </source>
</evidence>
<comment type="similarity">
    <text evidence="1 6">Belongs to the sigma-70 factor family. ECF subfamily.</text>
</comment>
<dbReference type="Pfam" id="PF08281">
    <property type="entry name" value="Sigma70_r4_2"/>
    <property type="match status" value="1"/>
</dbReference>
<keyword evidence="10" id="KW-1185">Reference proteome</keyword>
<evidence type="ECO:0000256" key="4">
    <source>
        <dbReference type="ARBA" id="ARBA00023125"/>
    </source>
</evidence>
<dbReference type="Pfam" id="PF04542">
    <property type="entry name" value="Sigma70_r2"/>
    <property type="match status" value="1"/>
</dbReference>
<dbReference type="CDD" id="cd06171">
    <property type="entry name" value="Sigma70_r4"/>
    <property type="match status" value="1"/>
</dbReference>
<evidence type="ECO:0000259" key="7">
    <source>
        <dbReference type="Pfam" id="PF04542"/>
    </source>
</evidence>
<evidence type="ECO:0000313" key="9">
    <source>
        <dbReference type="EMBL" id="SMF73093.1"/>
    </source>
</evidence>
<dbReference type="GO" id="GO:0016987">
    <property type="term" value="F:sigma factor activity"/>
    <property type="evidence" value="ECO:0007669"/>
    <property type="project" value="UniProtKB-KW"/>
</dbReference>
<gene>
    <name evidence="9" type="ORF">SAMN02982989_4240</name>
</gene>
<dbReference type="InterPro" id="IPR013325">
    <property type="entry name" value="RNA_pol_sigma_r2"/>
</dbReference>
<name>A0A1X7GRW4_9HYPH</name>
<sequence>MPVAPSRRRLEIEVVELIPALRRFAARFYRAPSDIDDLVQETLLKAIANLEKFEEGTRLKSWLFTIMRNSFCTRFSLSKREHIGIEDSLANRPAVQPLQEWSLRGRELEEALVRLPDHYRSAIELVFIQGVSYENAAARCHCPLGTMKSRVNRARLHLARELGEDVN</sequence>
<dbReference type="STRING" id="464029.SAMN02982989_4240"/>
<keyword evidence="5 6" id="KW-0804">Transcription</keyword>
<dbReference type="Proteomes" id="UP000192903">
    <property type="component" value="Unassembled WGS sequence"/>
</dbReference>
<evidence type="ECO:0000259" key="8">
    <source>
        <dbReference type="Pfam" id="PF08281"/>
    </source>
</evidence>
<dbReference type="PROSITE" id="PS01063">
    <property type="entry name" value="SIGMA70_ECF"/>
    <property type="match status" value="1"/>
</dbReference>
<dbReference type="GO" id="GO:0003677">
    <property type="term" value="F:DNA binding"/>
    <property type="evidence" value="ECO:0007669"/>
    <property type="project" value="UniProtKB-KW"/>
</dbReference>
<evidence type="ECO:0000256" key="6">
    <source>
        <dbReference type="RuleBase" id="RU000716"/>
    </source>
</evidence>
<reference evidence="10" key="1">
    <citation type="submission" date="2017-04" db="EMBL/GenBank/DDBJ databases">
        <authorList>
            <person name="Varghese N."/>
            <person name="Submissions S."/>
        </authorList>
    </citation>
    <scope>NUCLEOTIDE SEQUENCE [LARGE SCALE GENOMIC DNA]</scope>
    <source>
        <strain evidence="10">B4P</strain>
    </source>
</reference>
<dbReference type="PANTHER" id="PTHR43133">
    <property type="entry name" value="RNA POLYMERASE ECF-TYPE SIGMA FACTO"/>
    <property type="match status" value="1"/>
</dbReference>
<dbReference type="AlphaFoldDB" id="A0A1X7GRW4"/>
<dbReference type="SUPFAM" id="SSF88659">
    <property type="entry name" value="Sigma3 and sigma4 domains of RNA polymerase sigma factors"/>
    <property type="match status" value="1"/>
</dbReference>
<dbReference type="GO" id="GO:0006352">
    <property type="term" value="P:DNA-templated transcription initiation"/>
    <property type="evidence" value="ECO:0007669"/>
    <property type="project" value="InterPro"/>
</dbReference>
<evidence type="ECO:0000256" key="1">
    <source>
        <dbReference type="ARBA" id="ARBA00010641"/>
    </source>
</evidence>
<dbReference type="InterPro" id="IPR007627">
    <property type="entry name" value="RNA_pol_sigma70_r2"/>
</dbReference>
<feature type="domain" description="RNA polymerase sigma-70 region 2" evidence="7">
    <location>
        <begin position="17"/>
        <end position="75"/>
    </location>
</feature>
<accession>A0A1X7GRW4</accession>
<keyword evidence="2 6" id="KW-0805">Transcription regulation</keyword>
<proteinExistence type="inferred from homology"/>
<dbReference type="InterPro" id="IPR014284">
    <property type="entry name" value="RNA_pol_sigma-70_dom"/>
</dbReference>
<dbReference type="InterPro" id="IPR000838">
    <property type="entry name" value="RNA_pol_sigma70_ECF_CS"/>
</dbReference>
<evidence type="ECO:0000256" key="5">
    <source>
        <dbReference type="ARBA" id="ARBA00023163"/>
    </source>
</evidence>
<feature type="domain" description="RNA polymerase sigma factor 70 region 4 type 2" evidence="8">
    <location>
        <begin position="106"/>
        <end position="158"/>
    </location>
</feature>
<dbReference type="Gene3D" id="1.10.10.10">
    <property type="entry name" value="Winged helix-like DNA-binding domain superfamily/Winged helix DNA-binding domain"/>
    <property type="match status" value="1"/>
</dbReference>
<dbReference type="SUPFAM" id="SSF88946">
    <property type="entry name" value="Sigma2 domain of RNA polymerase sigma factors"/>
    <property type="match status" value="1"/>
</dbReference>
<dbReference type="InterPro" id="IPR039425">
    <property type="entry name" value="RNA_pol_sigma-70-like"/>
</dbReference>
<organism evidence="9 10">
    <name type="scientific">Xaviernesmea oryzae</name>
    <dbReference type="NCBI Taxonomy" id="464029"/>
    <lineage>
        <taxon>Bacteria</taxon>
        <taxon>Pseudomonadati</taxon>
        <taxon>Pseudomonadota</taxon>
        <taxon>Alphaproteobacteria</taxon>
        <taxon>Hyphomicrobiales</taxon>
        <taxon>Rhizobiaceae</taxon>
        <taxon>Rhizobium/Agrobacterium group</taxon>
        <taxon>Xaviernesmea</taxon>
    </lineage>
</organism>
<evidence type="ECO:0000256" key="2">
    <source>
        <dbReference type="ARBA" id="ARBA00023015"/>
    </source>
</evidence>
<dbReference type="InterPro" id="IPR013324">
    <property type="entry name" value="RNA_pol_sigma_r3/r4-like"/>
</dbReference>
<dbReference type="InterPro" id="IPR036388">
    <property type="entry name" value="WH-like_DNA-bd_sf"/>
</dbReference>
<dbReference type="PANTHER" id="PTHR43133:SF25">
    <property type="entry name" value="RNA POLYMERASE SIGMA FACTOR RFAY-RELATED"/>
    <property type="match status" value="1"/>
</dbReference>
<dbReference type="RefSeq" id="WP_085424835.1">
    <property type="nucleotide sequence ID" value="NZ_FXAF01000011.1"/>
</dbReference>
<dbReference type="NCBIfam" id="TIGR02937">
    <property type="entry name" value="sigma70-ECF"/>
    <property type="match status" value="1"/>
</dbReference>
<dbReference type="InterPro" id="IPR013249">
    <property type="entry name" value="RNA_pol_sigma70_r4_t2"/>
</dbReference>
<dbReference type="Gene3D" id="1.10.1740.10">
    <property type="match status" value="1"/>
</dbReference>
<dbReference type="OrthoDB" id="9803470at2"/>
<protein>
    <recommendedName>
        <fullName evidence="6">RNA polymerase sigma factor</fullName>
    </recommendedName>
</protein>